<evidence type="ECO:0000256" key="7">
    <source>
        <dbReference type="ARBA" id="ARBA00022603"/>
    </source>
</evidence>
<dbReference type="SUPFAM" id="SSF53335">
    <property type="entry name" value="S-adenosyl-L-methionine-dependent methyltransferases"/>
    <property type="match status" value="1"/>
</dbReference>
<name>A0A177LR71_METMH</name>
<keyword evidence="5" id="KW-0963">Cytoplasm</keyword>
<dbReference type="NCBIfam" id="NF011494">
    <property type="entry name" value="PRK14902.1"/>
    <property type="match status" value="1"/>
</dbReference>
<comment type="similarity">
    <text evidence="3 14">Belongs to the class I-like SAM-binding methyltransferase superfamily. RsmB/NOP family.</text>
</comment>
<dbReference type="NCBIfam" id="TIGR00563">
    <property type="entry name" value="rsmB"/>
    <property type="match status" value="1"/>
</dbReference>
<keyword evidence="7 14" id="KW-0489">Methyltransferase</keyword>
<evidence type="ECO:0000256" key="6">
    <source>
        <dbReference type="ARBA" id="ARBA00022552"/>
    </source>
</evidence>
<dbReference type="GO" id="GO:0006355">
    <property type="term" value="P:regulation of DNA-templated transcription"/>
    <property type="evidence" value="ECO:0007669"/>
    <property type="project" value="InterPro"/>
</dbReference>
<dbReference type="EMBL" id="LUUG01000139">
    <property type="protein sequence ID" value="OAH95971.1"/>
    <property type="molecule type" value="Genomic_DNA"/>
</dbReference>
<dbReference type="SUPFAM" id="SSF48013">
    <property type="entry name" value="NusB-like"/>
    <property type="match status" value="1"/>
</dbReference>
<feature type="binding site" evidence="14">
    <location>
        <position position="319"/>
    </location>
    <ligand>
        <name>S-adenosyl-L-methionine</name>
        <dbReference type="ChEBI" id="CHEBI:59789"/>
    </ligand>
</feature>
<dbReference type="PANTHER" id="PTHR22807">
    <property type="entry name" value="NOP2 YEAST -RELATED NOL1/NOP2/FMU SUN DOMAIN-CONTAINING"/>
    <property type="match status" value="1"/>
</dbReference>
<reference evidence="16 17" key="1">
    <citation type="submission" date="2016-03" db="EMBL/GenBank/DDBJ databases">
        <authorList>
            <person name="Ploux O."/>
        </authorList>
    </citation>
    <scope>NUCLEOTIDE SEQUENCE [LARGE SCALE GENOMIC DNA]</scope>
    <source>
        <strain evidence="16 17">R-45363</strain>
    </source>
</reference>
<protein>
    <recommendedName>
        <fullName evidence="4">16S rRNA (cytosine(967)-C(5))-methyltransferase</fullName>
        <ecNumber evidence="4">2.1.1.176</ecNumber>
    </recommendedName>
    <alternativeName>
        <fullName evidence="11">16S rRNA m5C967 methyltransferase</fullName>
    </alternativeName>
    <alternativeName>
        <fullName evidence="12">rRNA (cytosine-C(5)-)-methyltransferase RsmB</fullName>
    </alternativeName>
</protein>
<dbReference type="Gene3D" id="1.10.940.10">
    <property type="entry name" value="NusB-like"/>
    <property type="match status" value="1"/>
</dbReference>
<comment type="subcellular location">
    <subcellularLocation>
        <location evidence="2">Cytoplasm</location>
    </subcellularLocation>
</comment>
<evidence type="ECO:0000256" key="4">
    <source>
        <dbReference type="ARBA" id="ARBA00012140"/>
    </source>
</evidence>
<proteinExistence type="inferred from homology"/>
<evidence type="ECO:0000256" key="10">
    <source>
        <dbReference type="ARBA" id="ARBA00022884"/>
    </source>
</evidence>
<evidence type="ECO:0000256" key="9">
    <source>
        <dbReference type="ARBA" id="ARBA00022691"/>
    </source>
</evidence>
<dbReference type="Pfam" id="PF22458">
    <property type="entry name" value="RsmF-B_ferredox"/>
    <property type="match status" value="1"/>
</dbReference>
<feature type="binding site" evidence="14">
    <location>
        <begin position="250"/>
        <end position="256"/>
    </location>
    <ligand>
        <name>S-adenosyl-L-methionine</name>
        <dbReference type="ChEBI" id="CHEBI:59789"/>
    </ligand>
</feature>
<dbReference type="InterPro" id="IPR023267">
    <property type="entry name" value="RCMT"/>
</dbReference>
<gene>
    <name evidence="16" type="ORF">A1332_05495</name>
</gene>
<evidence type="ECO:0000256" key="8">
    <source>
        <dbReference type="ARBA" id="ARBA00022679"/>
    </source>
</evidence>
<evidence type="ECO:0000259" key="15">
    <source>
        <dbReference type="PROSITE" id="PS51686"/>
    </source>
</evidence>
<evidence type="ECO:0000256" key="14">
    <source>
        <dbReference type="PROSITE-ProRule" id="PRU01023"/>
    </source>
</evidence>
<feature type="domain" description="SAM-dependent MTase RsmB/NOP-type" evidence="15">
    <location>
        <begin position="160"/>
        <end position="430"/>
    </location>
</feature>
<dbReference type="GO" id="GO:0008649">
    <property type="term" value="F:rRNA methyltransferase activity"/>
    <property type="evidence" value="ECO:0007669"/>
    <property type="project" value="InterPro"/>
</dbReference>
<comment type="caution">
    <text evidence="16">The sequence shown here is derived from an EMBL/GenBank/DDBJ whole genome shotgun (WGS) entry which is preliminary data.</text>
</comment>
<dbReference type="Gene3D" id="1.10.287.730">
    <property type="entry name" value="Helix hairpin bin"/>
    <property type="match status" value="1"/>
</dbReference>
<dbReference type="Pfam" id="PF01189">
    <property type="entry name" value="Methyltr_RsmB-F"/>
    <property type="match status" value="1"/>
</dbReference>
<keyword evidence="10 14" id="KW-0694">RNA-binding</keyword>
<evidence type="ECO:0000256" key="5">
    <source>
        <dbReference type="ARBA" id="ARBA00022490"/>
    </source>
</evidence>
<keyword evidence="8 14" id="KW-0808">Transferase</keyword>
<evidence type="ECO:0000256" key="11">
    <source>
        <dbReference type="ARBA" id="ARBA00030399"/>
    </source>
</evidence>
<evidence type="ECO:0000256" key="13">
    <source>
        <dbReference type="ARBA" id="ARBA00047283"/>
    </source>
</evidence>
<dbReference type="PRINTS" id="PR02008">
    <property type="entry name" value="RCMTFAMILY"/>
</dbReference>
<dbReference type="Pfam" id="PF01029">
    <property type="entry name" value="NusB"/>
    <property type="match status" value="1"/>
</dbReference>
<feature type="binding site" evidence="14">
    <location>
        <position position="300"/>
    </location>
    <ligand>
        <name>S-adenosyl-L-methionine</name>
        <dbReference type="ChEBI" id="CHEBI:59789"/>
    </ligand>
</feature>
<evidence type="ECO:0000256" key="3">
    <source>
        <dbReference type="ARBA" id="ARBA00007494"/>
    </source>
</evidence>
<dbReference type="CDD" id="cd02440">
    <property type="entry name" value="AdoMet_MTases"/>
    <property type="match status" value="1"/>
</dbReference>
<comment type="function">
    <text evidence="1">Specifically methylates the cytosine at position 967 (m5C967) of 16S rRNA.</text>
</comment>
<dbReference type="InterPro" id="IPR004573">
    <property type="entry name" value="rRNA_ssu_MeTfrase_B"/>
</dbReference>
<dbReference type="NCBIfam" id="NF008149">
    <property type="entry name" value="PRK10901.1"/>
    <property type="match status" value="1"/>
</dbReference>
<dbReference type="RefSeq" id="WP_064010971.1">
    <property type="nucleotide sequence ID" value="NZ_LUUG01000139.1"/>
</dbReference>
<dbReference type="Gene3D" id="3.30.70.1170">
    <property type="entry name" value="Sun protein, domain 3"/>
    <property type="match status" value="1"/>
</dbReference>
<organism evidence="16 17">
    <name type="scientific">Methylomonas methanica</name>
    <dbReference type="NCBI Taxonomy" id="421"/>
    <lineage>
        <taxon>Bacteria</taxon>
        <taxon>Pseudomonadati</taxon>
        <taxon>Pseudomonadota</taxon>
        <taxon>Gammaproteobacteria</taxon>
        <taxon>Methylococcales</taxon>
        <taxon>Methylococcaceae</taxon>
        <taxon>Methylomonas</taxon>
    </lineage>
</organism>
<evidence type="ECO:0000313" key="17">
    <source>
        <dbReference type="Proteomes" id="UP000078090"/>
    </source>
</evidence>
<dbReference type="AlphaFoldDB" id="A0A177LR71"/>
<comment type="catalytic activity">
    <reaction evidence="13">
        <text>cytidine(967) in 16S rRNA + S-adenosyl-L-methionine = 5-methylcytidine(967) in 16S rRNA + S-adenosyl-L-homocysteine + H(+)</text>
        <dbReference type="Rhea" id="RHEA:42748"/>
        <dbReference type="Rhea" id="RHEA-COMP:10219"/>
        <dbReference type="Rhea" id="RHEA-COMP:10220"/>
        <dbReference type="ChEBI" id="CHEBI:15378"/>
        <dbReference type="ChEBI" id="CHEBI:57856"/>
        <dbReference type="ChEBI" id="CHEBI:59789"/>
        <dbReference type="ChEBI" id="CHEBI:74483"/>
        <dbReference type="ChEBI" id="CHEBI:82748"/>
        <dbReference type="EC" id="2.1.1.176"/>
    </reaction>
</comment>
<dbReference type="GO" id="GO:0005737">
    <property type="term" value="C:cytoplasm"/>
    <property type="evidence" value="ECO:0007669"/>
    <property type="project" value="UniProtKB-SubCell"/>
</dbReference>
<dbReference type="InterPro" id="IPR035926">
    <property type="entry name" value="NusB-like_sf"/>
</dbReference>
<dbReference type="PROSITE" id="PS51686">
    <property type="entry name" value="SAM_MT_RSMB_NOP"/>
    <property type="match status" value="1"/>
</dbReference>
<dbReference type="InterPro" id="IPR018314">
    <property type="entry name" value="RsmB/NOL1/NOP2-like_CS"/>
</dbReference>
<dbReference type="InterPro" id="IPR001678">
    <property type="entry name" value="MeTrfase_RsmB-F_NOP2_dom"/>
</dbReference>
<accession>A0A177LR71</accession>
<evidence type="ECO:0000256" key="12">
    <source>
        <dbReference type="ARBA" id="ARBA00031088"/>
    </source>
</evidence>
<dbReference type="PROSITE" id="PS01153">
    <property type="entry name" value="NOL1_NOP2_SUN"/>
    <property type="match status" value="1"/>
</dbReference>
<dbReference type="InterPro" id="IPR029063">
    <property type="entry name" value="SAM-dependent_MTases_sf"/>
</dbReference>
<dbReference type="FunFam" id="3.40.50.150:FF:000022">
    <property type="entry name" value="Ribosomal RNA small subunit methyltransferase B"/>
    <property type="match status" value="1"/>
</dbReference>
<keyword evidence="6" id="KW-0698">rRNA processing</keyword>
<feature type="binding site" evidence="14">
    <location>
        <position position="274"/>
    </location>
    <ligand>
        <name>S-adenosyl-L-methionine</name>
        <dbReference type="ChEBI" id="CHEBI:59789"/>
    </ligand>
</feature>
<dbReference type="Gene3D" id="3.40.50.150">
    <property type="entry name" value="Vaccinia Virus protein VP39"/>
    <property type="match status" value="1"/>
</dbReference>
<dbReference type="GO" id="GO:0003723">
    <property type="term" value="F:RNA binding"/>
    <property type="evidence" value="ECO:0007669"/>
    <property type="project" value="UniProtKB-UniRule"/>
</dbReference>
<sequence>MNLRGCSAQILGHVLNDGQSLTAALEHGLAKLKDSKDRAFVQALCYGVIRHFYALDFMLGRLLSKPLKQKDGDIKALLLIGLYQLQHMRVKSHAAVSETVAATSHKPWAKSLVNAILRQYLRDAETLRQTCAGDSQAHHNHPDWIVDLLKHDWPEHYEKILHANDQAPPMALRVNLQQGSRAAYLDELTAQGIAALPVDCCETAIRLDQALAVEQLPAFTQGRVSVQDTAAQLAAELLDAQPGQQVLDLCAAPGGKTAAILERQPALASLLAVDVDQQRLQRVTDNLQRLNLHAETLAADASQPALWANNRQFDRILLDAPCSGFGVIRRHPDIKLLRRADDIGVLQALQAKILAKAWQLLKPGGILLYATCSVLKQENEAQIAAFLAEHADASEIRIDAHWGIARPHGRQIITGDRQMDGFYYAKLHKAA</sequence>
<feature type="active site" description="Nucleophile" evidence="14">
    <location>
        <position position="372"/>
    </location>
</feature>
<dbReference type="OrthoDB" id="9810297at2"/>
<dbReference type="EC" id="2.1.1.176" evidence="4"/>
<evidence type="ECO:0000313" key="16">
    <source>
        <dbReference type="EMBL" id="OAH95971.1"/>
    </source>
</evidence>
<keyword evidence="9 14" id="KW-0949">S-adenosyl-L-methionine</keyword>
<dbReference type="PANTHER" id="PTHR22807:SF61">
    <property type="entry name" value="NOL1_NOP2_SUN FAMILY PROTEIN _ ANTITERMINATION NUSB DOMAIN-CONTAINING PROTEIN"/>
    <property type="match status" value="1"/>
</dbReference>
<dbReference type="InterPro" id="IPR049560">
    <property type="entry name" value="MeTrfase_RsmB-F_NOP2_cat"/>
</dbReference>
<dbReference type="InterPro" id="IPR006027">
    <property type="entry name" value="NusB_RsmB_TIM44"/>
</dbReference>
<evidence type="ECO:0000256" key="2">
    <source>
        <dbReference type="ARBA" id="ARBA00004496"/>
    </source>
</evidence>
<dbReference type="InterPro" id="IPR054728">
    <property type="entry name" value="RsmB-like_ferredoxin"/>
</dbReference>
<evidence type="ECO:0000256" key="1">
    <source>
        <dbReference type="ARBA" id="ARBA00002724"/>
    </source>
</evidence>
<dbReference type="Proteomes" id="UP000078090">
    <property type="component" value="Unassembled WGS sequence"/>
</dbReference>